<sequence>MTLVGCSEANATVGEIALINILLASRLRTIFFIFKLPFAVDFVVSLLLDL</sequence>
<dbReference type="AlphaFoldDB" id="A0A645IH57"/>
<gene>
    <name evidence="1" type="ORF">SDC9_198263</name>
</gene>
<dbReference type="EMBL" id="VSSQ01114995">
    <property type="protein sequence ID" value="MPN50631.1"/>
    <property type="molecule type" value="Genomic_DNA"/>
</dbReference>
<reference evidence="1" key="1">
    <citation type="submission" date="2019-08" db="EMBL/GenBank/DDBJ databases">
        <authorList>
            <person name="Kucharzyk K."/>
            <person name="Murdoch R.W."/>
            <person name="Higgins S."/>
            <person name="Loffler F."/>
        </authorList>
    </citation>
    <scope>NUCLEOTIDE SEQUENCE</scope>
</reference>
<protein>
    <submittedName>
        <fullName evidence="1">Uncharacterized protein</fullName>
    </submittedName>
</protein>
<evidence type="ECO:0000313" key="1">
    <source>
        <dbReference type="EMBL" id="MPN50631.1"/>
    </source>
</evidence>
<proteinExistence type="predicted"/>
<organism evidence="1">
    <name type="scientific">bioreactor metagenome</name>
    <dbReference type="NCBI Taxonomy" id="1076179"/>
    <lineage>
        <taxon>unclassified sequences</taxon>
        <taxon>metagenomes</taxon>
        <taxon>ecological metagenomes</taxon>
    </lineage>
</organism>
<comment type="caution">
    <text evidence="1">The sequence shown here is derived from an EMBL/GenBank/DDBJ whole genome shotgun (WGS) entry which is preliminary data.</text>
</comment>
<name>A0A645IH57_9ZZZZ</name>
<accession>A0A645IH57</accession>